<feature type="domain" description="N-acetyltransferase" evidence="1">
    <location>
        <begin position="18"/>
        <end position="189"/>
    </location>
</feature>
<dbReference type="Gene3D" id="3.40.630.30">
    <property type="match status" value="1"/>
</dbReference>
<organism evidence="2 3">
    <name type="scientific">Brevibacterium sediminis</name>
    <dbReference type="NCBI Taxonomy" id="1857024"/>
    <lineage>
        <taxon>Bacteria</taxon>
        <taxon>Bacillati</taxon>
        <taxon>Actinomycetota</taxon>
        <taxon>Actinomycetes</taxon>
        <taxon>Micrococcales</taxon>
        <taxon>Brevibacteriaceae</taxon>
        <taxon>Brevibacterium</taxon>
    </lineage>
</organism>
<comment type="caution">
    <text evidence="2">The sequence shown here is derived from an EMBL/GenBank/DDBJ whole genome shotgun (WGS) entry which is preliminary data.</text>
</comment>
<protein>
    <submittedName>
        <fullName evidence="2">GNAT family N-acetyltransferase</fullName>
    </submittedName>
</protein>
<keyword evidence="2" id="KW-0808">Transferase</keyword>
<dbReference type="Proteomes" id="UP000314223">
    <property type="component" value="Unassembled WGS sequence"/>
</dbReference>
<proteinExistence type="predicted"/>
<dbReference type="SUPFAM" id="SSF55729">
    <property type="entry name" value="Acyl-CoA N-acyltransferases (Nat)"/>
    <property type="match status" value="2"/>
</dbReference>
<evidence type="ECO:0000259" key="1">
    <source>
        <dbReference type="PROSITE" id="PS51186"/>
    </source>
</evidence>
<reference evidence="2 3" key="1">
    <citation type="submission" date="2019-06" db="EMBL/GenBank/DDBJ databases">
        <authorList>
            <person name="Mardanova A.M."/>
            <person name="Pudova D.S."/>
            <person name="Shagimardanova E.I."/>
            <person name="Gogoleva N.E."/>
            <person name="Lutfullin M.T."/>
            <person name="Hadieva G.F."/>
            <person name="Sharipova M.R."/>
        </authorList>
    </citation>
    <scope>NUCLEOTIDE SEQUENCE [LARGE SCALE GENOMIC DNA]</scope>
    <source>
        <strain evidence="2 3">MG-1</strain>
    </source>
</reference>
<dbReference type="EMBL" id="VDMQ01000005">
    <property type="protein sequence ID" value="TNM54760.1"/>
    <property type="molecule type" value="Genomic_DNA"/>
</dbReference>
<evidence type="ECO:0000313" key="2">
    <source>
        <dbReference type="EMBL" id="TNM54760.1"/>
    </source>
</evidence>
<dbReference type="InterPro" id="IPR016181">
    <property type="entry name" value="Acyl_CoA_acyltransferase"/>
</dbReference>
<name>A0A5C4X351_9MICO</name>
<dbReference type="CDD" id="cd04301">
    <property type="entry name" value="NAT_SF"/>
    <property type="match status" value="1"/>
</dbReference>
<dbReference type="AlphaFoldDB" id="A0A5C4X351"/>
<evidence type="ECO:0000313" key="3">
    <source>
        <dbReference type="Proteomes" id="UP000314223"/>
    </source>
</evidence>
<gene>
    <name evidence="2" type="ORF">FHQ09_09555</name>
</gene>
<dbReference type="Pfam" id="PF00583">
    <property type="entry name" value="Acetyltransf_1"/>
    <property type="match status" value="1"/>
</dbReference>
<dbReference type="RefSeq" id="WP_139468566.1">
    <property type="nucleotide sequence ID" value="NZ_VDMQ01000005.1"/>
</dbReference>
<dbReference type="GO" id="GO:0016747">
    <property type="term" value="F:acyltransferase activity, transferring groups other than amino-acyl groups"/>
    <property type="evidence" value="ECO:0007669"/>
    <property type="project" value="InterPro"/>
</dbReference>
<sequence>MEITRIRSGHGNPAAIEALIPELLAFDTVINRASGLGEDFDPIPEELRHSLTSRSEYRATLTWIGRNHGDIVARGTADLRLTSNTDTAELWCAVRPDLRRRGLGAALLEQMESDLAADGRTALSTYCEIPESVRTADLRGAHLAAETGAGTLPVALPEVSFLSARGYGLAQIERCSVAPTATAAELDLEGSDEYVIETWLGPVPENRLDHVALLRRRMSTDVPGAEKYGGEESWDAERVRSSDAEKIAKGETMATALALLGDEPAGYTQVGFSAEQPEIGWQYGTLVIIDHRGHRLGARLKIANHRSLAEYSAVERVYTWNAVENSWMLAINDQAGFATWAWVGMWTKNLH</sequence>
<dbReference type="InterPro" id="IPR000182">
    <property type="entry name" value="GNAT_dom"/>
</dbReference>
<dbReference type="PROSITE" id="PS51186">
    <property type="entry name" value="GNAT"/>
    <property type="match status" value="1"/>
</dbReference>
<accession>A0A5C4X351</accession>